<comment type="caution">
    <text evidence="1">The sequence shown here is derived from an EMBL/GenBank/DDBJ whole genome shotgun (WGS) entry which is preliminary data.</text>
</comment>
<evidence type="ECO:0000313" key="1">
    <source>
        <dbReference type="EMBL" id="RGW39551.1"/>
    </source>
</evidence>
<dbReference type="Proteomes" id="UP000283785">
    <property type="component" value="Unassembled WGS sequence"/>
</dbReference>
<reference evidence="1 2" key="1">
    <citation type="submission" date="2018-08" db="EMBL/GenBank/DDBJ databases">
        <title>A genome reference for cultivated species of the human gut microbiota.</title>
        <authorList>
            <person name="Zou Y."/>
            <person name="Xue W."/>
            <person name="Luo G."/>
        </authorList>
    </citation>
    <scope>NUCLEOTIDE SEQUENCE [LARGE SCALE GENOMIC DNA]</scope>
    <source>
        <strain evidence="1 2">AF12-50</strain>
    </source>
</reference>
<dbReference type="EMBL" id="QSAG01000054">
    <property type="protein sequence ID" value="RGW39551.1"/>
    <property type="molecule type" value="Genomic_DNA"/>
</dbReference>
<gene>
    <name evidence="1" type="ORF">DWV76_15515</name>
</gene>
<evidence type="ECO:0000313" key="2">
    <source>
        <dbReference type="Proteomes" id="UP000283785"/>
    </source>
</evidence>
<accession>A0AA92TVA2</accession>
<sequence>MHFIRSYLKCLLILNFKIMNKLVTILRGLTDQLVHVRSYVRTRYGRVENVCEHYRRYPNSTIQF</sequence>
<proteinExistence type="predicted"/>
<organism evidence="1 2">
    <name type="scientific">Segatella copri</name>
    <dbReference type="NCBI Taxonomy" id="165179"/>
    <lineage>
        <taxon>Bacteria</taxon>
        <taxon>Pseudomonadati</taxon>
        <taxon>Bacteroidota</taxon>
        <taxon>Bacteroidia</taxon>
        <taxon>Bacteroidales</taxon>
        <taxon>Prevotellaceae</taxon>
        <taxon>Segatella</taxon>
    </lineage>
</organism>
<name>A0AA92TVA2_9BACT</name>
<dbReference type="AlphaFoldDB" id="A0AA92TVA2"/>
<protein>
    <submittedName>
        <fullName evidence="1">Uncharacterized protein</fullName>
    </submittedName>
</protein>